<dbReference type="OrthoDB" id="411211at2759"/>
<dbReference type="GO" id="GO:0016787">
    <property type="term" value="F:hydrolase activity"/>
    <property type="evidence" value="ECO:0007669"/>
    <property type="project" value="UniProtKB-KW"/>
</dbReference>
<evidence type="ECO:0000313" key="4">
    <source>
        <dbReference type="Proteomes" id="UP000554482"/>
    </source>
</evidence>
<accession>A0A7J6WXS8</accession>
<name>A0A7J6WXS8_THATH</name>
<proteinExistence type="predicted"/>
<feature type="non-terminal residue" evidence="3">
    <location>
        <position position="1"/>
    </location>
</feature>
<dbReference type="EMBL" id="JABWDY010009019">
    <property type="protein sequence ID" value="KAF5201727.1"/>
    <property type="molecule type" value="Genomic_DNA"/>
</dbReference>
<dbReference type="AlphaFoldDB" id="A0A7J6WXS8"/>
<dbReference type="PANTHER" id="PTHR10161">
    <property type="entry name" value="TARTRATE-RESISTANT ACID PHOSPHATASE TYPE 5"/>
    <property type="match status" value="1"/>
</dbReference>
<evidence type="ECO:0000313" key="3">
    <source>
        <dbReference type="EMBL" id="KAF5201727.1"/>
    </source>
</evidence>
<keyword evidence="2" id="KW-0378">Hydrolase</keyword>
<protein>
    <submittedName>
        <fullName evidence="3">Purple acid phosphatase</fullName>
    </submittedName>
</protein>
<dbReference type="Gene3D" id="3.60.21.10">
    <property type="match status" value="1"/>
</dbReference>
<sequence>MTEEDSFISTILRGIQLIRSGSFNNCAIGDTTELVDLFLPILKANDVDFYINGHDHCLQRISSTESPLQFLTSGAGSKAWQGGYNSNKACLEFFYDGQ</sequence>
<evidence type="ECO:0000256" key="1">
    <source>
        <dbReference type="ARBA" id="ARBA00022729"/>
    </source>
</evidence>
<dbReference type="SUPFAM" id="SSF56300">
    <property type="entry name" value="Metallo-dependent phosphatases"/>
    <property type="match status" value="1"/>
</dbReference>
<dbReference type="Proteomes" id="UP000554482">
    <property type="component" value="Unassembled WGS sequence"/>
</dbReference>
<dbReference type="InterPro" id="IPR029052">
    <property type="entry name" value="Metallo-depent_PP-like"/>
</dbReference>
<dbReference type="PANTHER" id="PTHR10161:SF14">
    <property type="entry name" value="TARTRATE-RESISTANT ACID PHOSPHATASE TYPE 5"/>
    <property type="match status" value="1"/>
</dbReference>
<reference evidence="3 4" key="1">
    <citation type="submission" date="2020-06" db="EMBL/GenBank/DDBJ databases">
        <title>Transcriptomic and genomic resources for Thalictrum thalictroides and T. hernandezii: Facilitating candidate gene discovery in an emerging model plant lineage.</title>
        <authorList>
            <person name="Arias T."/>
            <person name="Riano-Pachon D.M."/>
            <person name="Di Stilio V.S."/>
        </authorList>
    </citation>
    <scope>NUCLEOTIDE SEQUENCE [LARGE SCALE GENOMIC DNA]</scope>
    <source>
        <strain evidence="4">cv. WT478/WT964</strain>
        <tissue evidence="3">Leaves</tissue>
    </source>
</reference>
<gene>
    <name evidence="3" type="ORF">FRX31_008686</name>
</gene>
<organism evidence="3 4">
    <name type="scientific">Thalictrum thalictroides</name>
    <name type="common">Rue-anemone</name>
    <name type="synonym">Anemone thalictroides</name>
    <dbReference type="NCBI Taxonomy" id="46969"/>
    <lineage>
        <taxon>Eukaryota</taxon>
        <taxon>Viridiplantae</taxon>
        <taxon>Streptophyta</taxon>
        <taxon>Embryophyta</taxon>
        <taxon>Tracheophyta</taxon>
        <taxon>Spermatophyta</taxon>
        <taxon>Magnoliopsida</taxon>
        <taxon>Ranunculales</taxon>
        <taxon>Ranunculaceae</taxon>
        <taxon>Thalictroideae</taxon>
        <taxon>Thalictrum</taxon>
    </lineage>
</organism>
<keyword evidence="4" id="KW-1185">Reference proteome</keyword>
<comment type="caution">
    <text evidence="3">The sequence shown here is derived from an EMBL/GenBank/DDBJ whole genome shotgun (WGS) entry which is preliminary data.</text>
</comment>
<dbReference type="InterPro" id="IPR051558">
    <property type="entry name" value="Metallophosphoesterase_PAP"/>
</dbReference>
<evidence type="ECO:0000256" key="2">
    <source>
        <dbReference type="ARBA" id="ARBA00022801"/>
    </source>
</evidence>
<keyword evidence="1" id="KW-0732">Signal</keyword>